<dbReference type="AlphaFoldDB" id="A0A0D0BEL1"/>
<protein>
    <submittedName>
        <fullName evidence="2">Uncharacterized protein</fullName>
    </submittedName>
</protein>
<feature type="region of interest" description="Disordered" evidence="1">
    <location>
        <begin position="356"/>
        <end position="399"/>
    </location>
</feature>
<evidence type="ECO:0000256" key="1">
    <source>
        <dbReference type="SAM" id="MobiDB-lite"/>
    </source>
</evidence>
<feature type="compositionally biased region" description="Polar residues" evidence="1">
    <location>
        <begin position="386"/>
        <end position="399"/>
    </location>
</feature>
<proteinExistence type="predicted"/>
<dbReference type="EMBL" id="KN835139">
    <property type="protein sequence ID" value="KIK48234.1"/>
    <property type="molecule type" value="Genomic_DNA"/>
</dbReference>
<dbReference type="InParanoid" id="A0A0D0BEL1"/>
<reference evidence="2 3" key="1">
    <citation type="submission" date="2014-04" db="EMBL/GenBank/DDBJ databases">
        <authorList>
            <consortium name="DOE Joint Genome Institute"/>
            <person name="Kuo A."/>
            <person name="Ruytinx J."/>
            <person name="Rineau F."/>
            <person name="Colpaert J."/>
            <person name="Kohler A."/>
            <person name="Nagy L.G."/>
            <person name="Floudas D."/>
            <person name="Copeland A."/>
            <person name="Barry K.W."/>
            <person name="Cichocki N."/>
            <person name="Veneault-Fourrey C."/>
            <person name="LaButti K."/>
            <person name="Lindquist E.A."/>
            <person name="Lipzen A."/>
            <person name="Lundell T."/>
            <person name="Morin E."/>
            <person name="Murat C."/>
            <person name="Sun H."/>
            <person name="Tunlid A."/>
            <person name="Henrissat B."/>
            <person name="Grigoriev I.V."/>
            <person name="Hibbett D.S."/>
            <person name="Martin F."/>
            <person name="Nordberg H.P."/>
            <person name="Cantor M.N."/>
            <person name="Hua S.X."/>
        </authorList>
    </citation>
    <scope>NUCLEOTIDE SEQUENCE [LARGE SCALE GENOMIC DNA]</scope>
    <source>
        <strain evidence="2 3">UH-Slu-Lm8-n1</strain>
    </source>
</reference>
<name>A0A0D0BEL1_9AGAM</name>
<dbReference type="HOGENOM" id="CLU_551059_0_0_1"/>
<accession>A0A0D0BEL1</accession>
<evidence type="ECO:0000313" key="3">
    <source>
        <dbReference type="Proteomes" id="UP000054485"/>
    </source>
</evidence>
<dbReference type="Proteomes" id="UP000054485">
    <property type="component" value="Unassembled WGS sequence"/>
</dbReference>
<evidence type="ECO:0000313" key="2">
    <source>
        <dbReference type="EMBL" id="KIK48234.1"/>
    </source>
</evidence>
<keyword evidence="3" id="KW-1185">Reference proteome</keyword>
<sequence length="514" mass="56326">MTVPSSSPKSASLNFLRTHRVADYDPPPFVPTSGPSDYQYWLFTMSSHTLPKSFAVKRSYLPASSDGKASIKKSRPILRDLRNTLALQAIESSRYSIEQGGPFDAFSFSVTESPTSSEHVRHNLGNGKNRISPIALPVTSHTAPSLDMLECAPVDALAFHVSNRDTSAEEENVFGDKRSPSMIVSYSDHGNPNIDNTPEFKHAAIYHCIKPLNLRSAPLNYRAVNQTALVFSIPPCSPTLPLSPPTASSSPISDLLSKRSGRMFRLVPTENDCFMHAVATDLTDYHIESPLESPCSYSPTQIGFPPDMLALLQELDELAAWVQDFPHPEEVLDIPTIGSTVPVSYPHALQRLGNDLGDHFPRQPVLPDKGKKRRLTDPTDDISECQLPTSHSPISPVSTPITRRRSARYIYQPQGTPSFLVGSSTSLIAYPAEGYLSPPREVIAPGPFPITGPASTPIIRACGRRSVPNVSPPPLVSPPTGMTSFKAFFKRSRSNTMSAPRCGREKKKFGWLKI</sequence>
<dbReference type="OrthoDB" id="2681292at2759"/>
<gene>
    <name evidence="2" type="ORF">CY34DRAFT_798330</name>
</gene>
<reference evidence="3" key="2">
    <citation type="submission" date="2015-01" db="EMBL/GenBank/DDBJ databases">
        <title>Evolutionary Origins and Diversification of the Mycorrhizal Mutualists.</title>
        <authorList>
            <consortium name="DOE Joint Genome Institute"/>
            <consortium name="Mycorrhizal Genomics Consortium"/>
            <person name="Kohler A."/>
            <person name="Kuo A."/>
            <person name="Nagy L.G."/>
            <person name="Floudas D."/>
            <person name="Copeland A."/>
            <person name="Barry K.W."/>
            <person name="Cichocki N."/>
            <person name="Veneault-Fourrey C."/>
            <person name="LaButti K."/>
            <person name="Lindquist E.A."/>
            <person name="Lipzen A."/>
            <person name="Lundell T."/>
            <person name="Morin E."/>
            <person name="Murat C."/>
            <person name="Riley R."/>
            <person name="Ohm R."/>
            <person name="Sun H."/>
            <person name="Tunlid A."/>
            <person name="Henrissat B."/>
            <person name="Grigoriev I.V."/>
            <person name="Hibbett D.S."/>
            <person name="Martin F."/>
        </authorList>
    </citation>
    <scope>NUCLEOTIDE SEQUENCE [LARGE SCALE GENOMIC DNA]</scope>
    <source>
        <strain evidence="3">UH-Slu-Lm8-n1</strain>
    </source>
</reference>
<organism evidence="2 3">
    <name type="scientific">Suillus luteus UH-Slu-Lm8-n1</name>
    <dbReference type="NCBI Taxonomy" id="930992"/>
    <lineage>
        <taxon>Eukaryota</taxon>
        <taxon>Fungi</taxon>
        <taxon>Dikarya</taxon>
        <taxon>Basidiomycota</taxon>
        <taxon>Agaricomycotina</taxon>
        <taxon>Agaricomycetes</taxon>
        <taxon>Agaricomycetidae</taxon>
        <taxon>Boletales</taxon>
        <taxon>Suillineae</taxon>
        <taxon>Suillaceae</taxon>
        <taxon>Suillus</taxon>
    </lineage>
</organism>